<keyword evidence="4" id="KW-1185">Reference proteome</keyword>
<feature type="domain" description="EfeO-type cupredoxin-like" evidence="2">
    <location>
        <begin position="13"/>
        <end position="118"/>
    </location>
</feature>
<dbReference type="RefSeq" id="WP_230439198.1">
    <property type="nucleotide sequence ID" value="NZ_CP087715.1"/>
</dbReference>
<evidence type="ECO:0000313" key="3">
    <source>
        <dbReference type="EMBL" id="MFD1217570.1"/>
    </source>
</evidence>
<dbReference type="Pfam" id="PF13473">
    <property type="entry name" value="Cupredoxin_1"/>
    <property type="match status" value="1"/>
</dbReference>
<keyword evidence="1" id="KW-1133">Transmembrane helix</keyword>
<organism evidence="3 4">
    <name type="scientific">Microbulbifer celer</name>
    <dbReference type="NCBI Taxonomy" id="435905"/>
    <lineage>
        <taxon>Bacteria</taxon>
        <taxon>Pseudomonadati</taxon>
        <taxon>Pseudomonadota</taxon>
        <taxon>Gammaproteobacteria</taxon>
        <taxon>Cellvibrionales</taxon>
        <taxon>Microbulbiferaceae</taxon>
        <taxon>Microbulbifer</taxon>
    </lineage>
</organism>
<sequence length="119" mass="13454">MSLLINIAGLVLIVAIVWWFWLAGRRSKGEHYSDSLEILVRDGVYEPDRIEVPAGQAITLHFRREDPSPCAEYVVFADLDISQQLTVDAVTDLRLPALEKGEYPFTCQMQMYRGVLVVG</sequence>
<evidence type="ECO:0000259" key="2">
    <source>
        <dbReference type="Pfam" id="PF13473"/>
    </source>
</evidence>
<evidence type="ECO:0000256" key="1">
    <source>
        <dbReference type="SAM" id="Phobius"/>
    </source>
</evidence>
<proteinExistence type="predicted"/>
<dbReference type="Gene3D" id="2.60.40.420">
    <property type="entry name" value="Cupredoxins - blue copper proteins"/>
    <property type="match status" value="1"/>
</dbReference>
<reference evidence="4" key="1">
    <citation type="journal article" date="2019" name="Int. J. Syst. Evol. Microbiol.">
        <title>The Global Catalogue of Microorganisms (GCM) 10K type strain sequencing project: providing services to taxonomists for standard genome sequencing and annotation.</title>
        <authorList>
            <consortium name="The Broad Institute Genomics Platform"/>
            <consortium name="The Broad Institute Genome Sequencing Center for Infectious Disease"/>
            <person name="Wu L."/>
            <person name="Ma J."/>
        </authorList>
    </citation>
    <scope>NUCLEOTIDE SEQUENCE [LARGE SCALE GENOMIC DNA]</scope>
    <source>
        <strain evidence="4">CCUG 54356</strain>
    </source>
</reference>
<dbReference type="Proteomes" id="UP001597264">
    <property type="component" value="Unassembled WGS sequence"/>
</dbReference>
<keyword evidence="1" id="KW-0812">Transmembrane</keyword>
<evidence type="ECO:0000313" key="4">
    <source>
        <dbReference type="Proteomes" id="UP001597264"/>
    </source>
</evidence>
<dbReference type="InterPro" id="IPR008972">
    <property type="entry name" value="Cupredoxin"/>
</dbReference>
<keyword evidence="1" id="KW-0472">Membrane</keyword>
<gene>
    <name evidence="3" type="ORF">ACFQ2X_13225</name>
</gene>
<dbReference type="EMBL" id="JBHTLR010000017">
    <property type="protein sequence ID" value="MFD1217570.1"/>
    <property type="molecule type" value="Genomic_DNA"/>
</dbReference>
<name>A0ABW3UDJ7_9GAMM</name>
<feature type="transmembrane region" description="Helical" evidence="1">
    <location>
        <begin position="6"/>
        <end position="23"/>
    </location>
</feature>
<protein>
    <submittedName>
        <fullName evidence="3">Cupredoxin domain-containing protein</fullName>
    </submittedName>
</protein>
<accession>A0ABW3UDJ7</accession>
<comment type="caution">
    <text evidence="3">The sequence shown here is derived from an EMBL/GenBank/DDBJ whole genome shotgun (WGS) entry which is preliminary data.</text>
</comment>
<dbReference type="SUPFAM" id="SSF49503">
    <property type="entry name" value="Cupredoxins"/>
    <property type="match status" value="1"/>
</dbReference>
<dbReference type="InterPro" id="IPR028096">
    <property type="entry name" value="EfeO_Cupredoxin"/>
</dbReference>